<keyword evidence="3" id="KW-1185">Reference proteome</keyword>
<sequence length="930" mass="97183">MFCDSMMLGGGRKAAFSIANSVRLDGVADYFTRTPTVEGNRKTWTFSAWVKRCAIGTQQFLLITGINSNESESVFFDANDKLNLWVTVSNVWVGRLQTNAMFRDTTSWGHLMISKDVTTGTPKIYWNGTELPTTVLTEFANIEGYVNKTYEHRIGEGNAAIANGTFNGYITQPILVDGTALHPSAFGETDPVTGSWRPKRIGDLDFGINGFYLDFNDPTNLGKDVSKGEVVTVTAPIGNMTEYAGLAAAFDGVTNNVTNVSCATIGAGIGTTSPGWIGAHLGAGEPITAVRIYASHNDGFVALGSRVAVFELWGNSTDNTGTASKIADLGSVTDAAGLVVTKNGLSVSRDVYPYLWVKIYTSVAMMAGKYAAEVQFIAGGDAPNTFSPVSLGAADVVTDTPTNNFATINTLHSPGCTLSNGNLHFTTASGMSGVATASLGISSGKWGWKLKIGSSGIPSGTPSAAAFGIVRVSNRIDNTFLIYDAGTVIRHHKDIYRDGVSTSSSYSEPSTEDVYELLFDADVGTLVFSRNAIVECSVTGITTGVDWLPAFSDGTTYGSVEFSVDFGQAGYTPSDPAYKALCTANLPKPAIQAPAKHFDVLTYTGTGAPQTITGLGFAPDLVWVKARSNPTASWLHRLTSRGLTQPSYLSPNSTDAETSIVGNITSLDARGFTTNGNGGVGESGVSHVAWCWKAGGAPVANSAGTIASAVSVNPAAGFSIVTWDGDAANATIGHGLGAPPKFIIAKCRSAGGTDWSVYIGALAANTKLSLSGTNAAAAGSDWNSTAPTATVFSVGASANTNADGHSYIAYCWAEIPGFSKFASYSGNGSSDGPFVHCGFRPRFVLIKRTDAVGNWSILDTERSPTNDGRWESLQANSALPESGIAVDGVSSGFKIRETAGDINASGGAYIFAAFAEAPFGGIKTVPAKAR</sequence>
<dbReference type="InterPro" id="IPR013320">
    <property type="entry name" value="ConA-like_dom_sf"/>
</dbReference>
<reference evidence="2 3" key="1">
    <citation type="submission" date="2021-04" db="EMBL/GenBank/DDBJ databases">
        <title>Magnetospirillum sulfuroxidans sp. nov., a facultative chemolithoautotrophic sulfur-oxidizing alphaproteobacterium isolated from freshwater sediment and proposals for Paramagetospirillum gen. nov., and Magnetospirillaceae fam. nov.</title>
        <authorList>
            <person name="Koziaeva V."/>
            <person name="Geelhoed J.S."/>
            <person name="Sorokin D.Y."/>
            <person name="Grouzdev D.S."/>
        </authorList>
    </citation>
    <scope>NUCLEOTIDE SEQUENCE [LARGE SCALE GENOMIC DNA]</scope>
    <source>
        <strain evidence="2 3">J10</strain>
    </source>
</reference>
<dbReference type="SUPFAM" id="SSF49899">
    <property type="entry name" value="Concanavalin A-like lectins/glucanases"/>
    <property type="match status" value="1"/>
</dbReference>
<evidence type="ECO:0000313" key="2">
    <source>
        <dbReference type="EMBL" id="MBR9971223.1"/>
    </source>
</evidence>
<dbReference type="EMBL" id="JAGTUF010000003">
    <property type="protein sequence ID" value="MBR9971223.1"/>
    <property type="molecule type" value="Genomic_DNA"/>
</dbReference>
<dbReference type="Pfam" id="PF24299">
    <property type="entry name" value="DUF7483"/>
    <property type="match status" value="1"/>
</dbReference>
<name>A0ABS5IC01_9PROT</name>
<dbReference type="Pfam" id="PF13385">
    <property type="entry name" value="Laminin_G_3"/>
    <property type="match status" value="1"/>
</dbReference>
<evidence type="ECO:0000259" key="1">
    <source>
        <dbReference type="Pfam" id="PF24299"/>
    </source>
</evidence>
<dbReference type="InterPro" id="IPR055906">
    <property type="entry name" value="DUF7483"/>
</dbReference>
<evidence type="ECO:0000313" key="3">
    <source>
        <dbReference type="Proteomes" id="UP000680714"/>
    </source>
</evidence>
<protein>
    <recommendedName>
        <fullName evidence="1">DUF7483 domain-containing protein</fullName>
    </recommendedName>
</protein>
<comment type="caution">
    <text evidence="2">The sequence shown here is derived from an EMBL/GenBank/DDBJ whole genome shotgun (WGS) entry which is preliminary data.</text>
</comment>
<gene>
    <name evidence="2" type="ORF">KEC16_05815</name>
</gene>
<accession>A0ABS5IC01</accession>
<feature type="domain" description="DUF7483" evidence="1">
    <location>
        <begin position="594"/>
        <end position="918"/>
    </location>
</feature>
<dbReference type="Proteomes" id="UP000680714">
    <property type="component" value="Unassembled WGS sequence"/>
</dbReference>
<dbReference type="RefSeq" id="WP_211546774.1">
    <property type="nucleotide sequence ID" value="NZ_JAGTUF010000003.1"/>
</dbReference>
<proteinExistence type="predicted"/>
<dbReference type="InterPro" id="IPR043136">
    <property type="entry name" value="B30.2/SPRY_sf"/>
</dbReference>
<organism evidence="2 3">
    <name type="scientific">Magnetospirillum sulfuroxidans</name>
    <dbReference type="NCBI Taxonomy" id="611300"/>
    <lineage>
        <taxon>Bacteria</taxon>
        <taxon>Pseudomonadati</taxon>
        <taxon>Pseudomonadota</taxon>
        <taxon>Alphaproteobacteria</taxon>
        <taxon>Rhodospirillales</taxon>
        <taxon>Rhodospirillaceae</taxon>
        <taxon>Magnetospirillum</taxon>
    </lineage>
</organism>
<dbReference type="Gene3D" id="2.60.120.200">
    <property type="match status" value="1"/>
</dbReference>
<dbReference type="Gene3D" id="2.60.120.920">
    <property type="match status" value="1"/>
</dbReference>